<comment type="caution">
    <text evidence="4">The sequence shown here is derived from an EMBL/GenBank/DDBJ whole genome shotgun (WGS) entry which is preliminary data.</text>
</comment>
<dbReference type="PANTHER" id="PTHR16305">
    <property type="entry name" value="TESTICULAR SOLUBLE ADENYLYL CYCLASE"/>
    <property type="match status" value="1"/>
</dbReference>
<protein>
    <recommendedName>
        <fullName evidence="3">Guanylate cyclase domain-containing protein</fullName>
    </recommendedName>
</protein>
<evidence type="ECO:0000256" key="2">
    <source>
        <dbReference type="ARBA" id="ARBA00022840"/>
    </source>
</evidence>
<dbReference type="InterPro" id="IPR001054">
    <property type="entry name" value="A/G_cyclase"/>
</dbReference>
<reference evidence="4 5" key="1">
    <citation type="journal article" date="2023" name="Commun. Biol.">
        <title>Genome analysis of Parmales, the sister group of diatoms, reveals the evolutionary specialization of diatoms from phago-mixotrophs to photoautotrophs.</title>
        <authorList>
            <person name="Ban H."/>
            <person name="Sato S."/>
            <person name="Yoshikawa S."/>
            <person name="Yamada K."/>
            <person name="Nakamura Y."/>
            <person name="Ichinomiya M."/>
            <person name="Sato N."/>
            <person name="Blanc-Mathieu R."/>
            <person name="Endo H."/>
            <person name="Kuwata A."/>
            <person name="Ogata H."/>
        </authorList>
    </citation>
    <scope>NUCLEOTIDE SEQUENCE [LARGE SCALE GENOMIC DNA]</scope>
</reference>
<evidence type="ECO:0000313" key="5">
    <source>
        <dbReference type="Proteomes" id="UP001165060"/>
    </source>
</evidence>
<keyword evidence="5" id="KW-1185">Reference proteome</keyword>
<evidence type="ECO:0000313" key="4">
    <source>
        <dbReference type="EMBL" id="GMI40337.1"/>
    </source>
</evidence>
<accession>A0ABQ6N4J0</accession>
<dbReference type="PROSITE" id="PS50125">
    <property type="entry name" value="GUANYLATE_CYCLASE_2"/>
    <property type="match status" value="2"/>
</dbReference>
<dbReference type="SUPFAM" id="SSF55073">
    <property type="entry name" value="Nucleotide cyclase"/>
    <property type="match status" value="2"/>
</dbReference>
<dbReference type="EMBL" id="BRYB01000926">
    <property type="protein sequence ID" value="GMI40337.1"/>
    <property type="molecule type" value="Genomic_DNA"/>
</dbReference>
<dbReference type="InterPro" id="IPR029787">
    <property type="entry name" value="Nucleotide_cyclase"/>
</dbReference>
<feature type="domain" description="Guanylate cyclase" evidence="3">
    <location>
        <begin position="191"/>
        <end position="251"/>
    </location>
</feature>
<dbReference type="SUPFAM" id="SSF52540">
    <property type="entry name" value="P-loop containing nucleoside triphosphate hydrolases"/>
    <property type="match status" value="1"/>
</dbReference>
<proteinExistence type="predicted"/>
<organism evidence="4 5">
    <name type="scientific">Tetraparma gracilis</name>
    <dbReference type="NCBI Taxonomy" id="2962635"/>
    <lineage>
        <taxon>Eukaryota</taxon>
        <taxon>Sar</taxon>
        <taxon>Stramenopiles</taxon>
        <taxon>Ochrophyta</taxon>
        <taxon>Bolidophyceae</taxon>
        <taxon>Parmales</taxon>
        <taxon>Triparmaceae</taxon>
        <taxon>Tetraparma</taxon>
    </lineage>
</organism>
<dbReference type="PANTHER" id="PTHR16305:SF28">
    <property type="entry name" value="GUANYLATE CYCLASE DOMAIN-CONTAINING PROTEIN"/>
    <property type="match status" value="1"/>
</dbReference>
<dbReference type="Gene3D" id="3.30.70.1230">
    <property type="entry name" value="Nucleotide cyclase"/>
    <property type="match status" value="2"/>
</dbReference>
<gene>
    <name evidence="4" type="ORF">TeGR_g12608</name>
</gene>
<dbReference type="InterPro" id="IPR027417">
    <property type="entry name" value="P-loop_NTPase"/>
</dbReference>
<feature type="domain" description="Guanylate cyclase" evidence="3">
    <location>
        <begin position="388"/>
        <end position="506"/>
    </location>
</feature>
<keyword evidence="1" id="KW-0547">Nucleotide-binding</keyword>
<dbReference type="Proteomes" id="UP001165060">
    <property type="component" value="Unassembled WGS sequence"/>
</dbReference>
<evidence type="ECO:0000256" key="1">
    <source>
        <dbReference type="ARBA" id="ARBA00022741"/>
    </source>
</evidence>
<evidence type="ECO:0000259" key="3">
    <source>
        <dbReference type="PROSITE" id="PS50125"/>
    </source>
</evidence>
<dbReference type="CDD" id="cd07302">
    <property type="entry name" value="CHD"/>
    <property type="match status" value="1"/>
</dbReference>
<keyword evidence="2" id="KW-0067">ATP-binding</keyword>
<sequence length="1281" mass="138609">MSDSPQNPLATPRSSSISSAFLEHVSATSEAHTRTRQAALELQQKQQTQHAAQLALMEQQYSLQQKQHAESLKKLQDELLVFIEAKQQQIGPSYALVIDSRLQQVQQTQADKKSLEASMEYGAKITDLRREIEDKDRQIQALTSSSATSSSSFVYGLMELLLILQPNLVINAISSPSFELKPHFTNHPTSTLLFADISGYTALAQSLGAAGAGGTEALSSALDKFFGIAISSIYHFGGDVVKFCGDAILCVFSPDRTISPAQAAMQAIADAEHFVNPGEIIMSPEMHSVVSDTVAVENVADKSDTKNHKLLVSAAQDSTDASSASTTASGATKNLRLSADKQPILELFNEPQVVEALRSFAGSWSRLERSSSAMRSRVSRHDLCTTMFISISSAKLEATDPQEQLEGLNEAFVAFYSPAKLFGGTLRQFLTDDKGTVAIIVFSGRESNTISACHCALKVKEKFEDCGIASNIGISTGKVFFGPVGDERRCEMAWIGDSVNLSARLMGKAKDTIMIFDNSTTMYPSIVVETALQNARKKESDSHRAVLDREAITFSISVSRRWASTNQHFNPFLQLLRESIVDHGGELLSCSPLSTSPDDDPQGDRGSLVITGVFLTGELPIRQSGGSKNHVEIGDALLYFAAFTQYLMVGESFSDSTDVNEADGTRSKSINAIAASVGIVSFDICPTSASSCLFSSSAVDDTIAILTSVPKNPASPKFRAVLDVTAKSFKEHGGGIMSSTTSSRCLQVMGYVPVPITSAAFFVSKMSSTLQAMYSRSKKAWSKKGKRAAQAQLRFCVIHFGDILWRCGVGASVIPYGPEVDEVTKQFQALLGGKVAASSTDDGDSESDGDDSPPPSFIFCSASVIEDQSDIVGRSRLIEFTDSAEHPGWKVPHDIFTSAVTSVFEASAMVGRFDARKALSHSLEQLLLINASSTTLLEALAGFGKSMLANEIVQVVAALQIPHYIARVSQGDESNLHVWVELCAALLRSAENGNGGASVDLLDHLPSGCSTTELYWLRDYLPAKYRVTESMLRDEQNDDDDDDDDAGGLLFEKDLAQDANVSVKLQLFGNLLHSLVLQVGPFVFVIEDLQWLDSSSWKMLVQMENWTHGLMTVCTTRPCVPLHAASFYTSVFKADSTRHEVLGPLDGTELTSLASRHLKGVKMSVSSSLTAIERLKTLSSGFPFLAEELLREATASFASSLLGSADGPGETIKDSGVALSSKDQVAKDPYTDEELDALNSFYAEYKRDADWSLQLVEEGVEYYNRPNNTGSIRQGKAVGEL</sequence>
<name>A0ABQ6N4J0_9STRA</name>